<evidence type="ECO:0000259" key="3">
    <source>
        <dbReference type="Pfam" id="PF24034"/>
    </source>
</evidence>
<evidence type="ECO:0000256" key="1">
    <source>
        <dbReference type="SAM" id="MobiDB-lite"/>
    </source>
</evidence>
<comment type="caution">
    <text evidence="5">The sequence shown here is derived from an EMBL/GenBank/DDBJ whole genome shotgun (WGS) entry which is preliminary data.</text>
</comment>
<evidence type="ECO:0000313" key="5">
    <source>
        <dbReference type="EMBL" id="MFC4248574.1"/>
    </source>
</evidence>
<feature type="transmembrane region" description="Helical" evidence="2">
    <location>
        <begin position="248"/>
        <end position="269"/>
    </location>
</feature>
<dbReference type="Pfam" id="PF24034">
    <property type="entry name" value="DUF7343"/>
    <property type="match status" value="1"/>
</dbReference>
<feature type="region of interest" description="Disordered" evidence="1">
    <location>
        <begin position="275"/>
        <end position="298"/>
    </location>
</feature>
<feature type="domain" description="DUF7343" evidence="3">
    <location>
        <begin position="298"/>
        <end position="359"/>
    </location>
</feature>
<dbReference type="EMBL" id="JBHSDJ010000125">
    <property type="protein sequence ID" value="MFC4248574.1"/>
    <property type="molecule type" value="Genomic_DNA"/>
</dbReference>
<dbReference type="Pfam" id="PF24036">
    <property type="entry name" value="DUF7345"/>
    <property type="match status" value="1"/>
</dbReference>
<evidence type="ECO:0000313" key="6">
    <source>
        <dbReference type="Proteomes" id="UP001595821"/>
    </source>
</evidence>
<name>A0ABD5P3I3_9EURY</name>
<evidence type="ECO:0000256" key="2">
    <source>
        <dbReference type="SAM" id="Phobius"/>
    </source>
</evidence>
<dbReference type="InterPro" id="IPR055767">
    <property type="entry name" value="DUF7343"/>
</dbReference>
<keyword evidence="2" id="KW-0472">Membrane</keyword>
<dbReference type="RefSeq" id="WP_246973782.1">
    <property type="nucleotide sequence ID" value="NZ_CP095397.1"/>
</dbReference>
<keyword evidence="2" id="KW-1133">Transmembrane helix</keyword>
<sequence>MDRRGLRVLICCMMVVGWVVAGIPVAGADGVPVSSSDTSVVAERTGTYAAVQDETSPSGYDVKQITIELSDNGSAAWTVEYQFRLDDDNDTVDWEELQTDVEQRRGEYIETERARWAGMVQEGENATGREMTVSNFSVETDAQTTPHEYGYVRFTFEWDSFSLVEVNRIEAGDALVGFSLDERGQLIVSWPESYNTTAIEPEPDERRDTAAVWNGQTEFLDEEPRIELIDTGGQPVQTPDDRDRVVPLSWLAIAGIAVLAVVGVGWWVVRDRERERASSPQMATDGRSAPADGPPPELLSNEERVLRLLEENGGRIKQQEVVSELDWTEAKTSQVVSGLREEGEVDVFRIGRENVLTLPEETEQTEE</sequence>
<accession>A0ABD5P3I3</accession>
<feature type="domain" description="DUF7345" evidence="4">
    <location>
        <begin position="66"/>
        <end position="194"/>
    </location>
</feature>
<dbReference type="Proteomes" id="UP001595821">
    <property type="component" value="Unassembled WGS sequence"/>
</dbReference>
<reference evidence="5 6" key="1">
    <citation type="journal article" date="2014" name="Int. J. Syst. Evol. Microbiol.">
        <title>Complete genome sequence of Corynebacterium casei LMG S-19264T (=DSM 44701T), isolated from a smear-ripened cheese.</title>
        <authorList>
            <consortium name="US DOE Joint Genome Institute (JGI-PGF)"/>
            <person name="Walter F."/>
            <person name="Albersmeier A."/>
            <person name="Kalinowski J."/>
            <person name="Ruckert C."/>
        </authorList>
    </citation>
    <scope>NUCLEOTIDE SEQUENCE [LARGE SCALE GENOMIC DNA]</scope>
    <source>
        <strain evidence="5 6">IBRC-M 10912</strain>
    </source>
</reference>
<evidence type="ECO:0000259" key="4">
    <source>
        <dbReference type="Pfam" id="PF24036"/>
    </source>
</evidence>
<proteinExistence type="predicted"/>
<gene>
    <name evidence="5" type="ORF">ACFOZ7_16840</name>
</gene>
<dbReference type="AlphaFoldDB" id="A0ABD5P3I3"/>
<dbReference type="GeneID" id="71853581"/>
<organism evidence="5 6">
    <name type="scientific">Natribaculum luteum</name>
    <dbReference type="NCBI Taxonomy" id="1586232"/>
    <lineage>
        <taxon>Archaea</taxon>
        <taxon>Methanobacteriati</taxon>
        <taxon>Methanobacteriota</taxon>
        <taxon>Stenosarchaea group</taxon>
        <taxon>Halobacteria</taxon>
        <taxon>Halobacteriales</taxon>
        <taxon>Natrialbaceae</taxon>
        <taxon>Natribaculum</taxon>
    </lineage>
</organism>
<keyword evidence="2" id="KW-0812">Transmembrane</keyword>
<dbReference type="InterPro" id="IPR055769">
    <property type="entry name" value="DUF7345"/>
</dbReference>
<protein>
    <submittedName>
        <fullName evidence="5">Helix-turn-helix transcriptional regulator</fullName>
    </submittedName>
</protein>